<organism evidence="3 5">
    <name type="scientific">Venturia inaequalis</name>
    <name type="common">Apple scab fungus</name>
    <dbReference type="NCBI Taxonomy" id="5025"/>
    <lineage>
        <taxon>Eukaryota</taxon>
        <taxon>Fungi</taxon>
        <taxon>Dikarya</taxon>
        <taxon>Ascomycota</taxon>
        <taxon>Pezizomycotina</taxon>
        <taxon>Dothideomycetes</taxon>
        <taxon>Pleosporomycetidae</taxon>
        <taxon>Venturiales</taxon>
        <taxon>Venturiaceae</taxon>
        <taxon>Venturia</taxon>
    </lineage>
</organism>
<dbReference type="EMBL" id="WNWR01000489">
    <property type="protein sequence ID" value="KAE9976756.1"/>
    <property type="molecule type" value="Genomic_DNA"/>
</dbReference>
<name>A0A8H3UCJ4_VENIN</name>
<dbReference type="EMBL" id="WNWS01000480">
    <property type="protein sequence ID" value="KAE9967011.1"/>
    <property type="molecule type" value="Genomic_DNA"/>
</dbReference>
<evidence type="ECO:0000313" key="3">
    <source>
        <dbReference type="EMBL" id="KAE9967011.1"/>
    </source>
</evidence>
<accession>A0A8H3UCJ4</accession>
<keyword evidence="6" id="KW-1185">Reference proteome</keyword>
<sequence>MISLVALSLLATSQLIAALPQQGPVLEAPLTAANIKAPGGKLTKLRYGPLAIPAMGMLENKDIRNITKPCSDCYITAYEAGLEDEAGKSVNTNDGAWLHHIVMYQAGSGERDLVCPLQPAKRTFASGNERTPIRVSADGKYGIKVGATSRFSLLYDVVNESDKPVSYYITITYEYSSDTSIKPADVIYLDVTGNCGIAYVPARDGNFTLTNSPGYASDISGKLLSATGHGHDGVTTVNVKLGGKAICESAQLYAGRPGYTSKPMDNMPGMPGMHDMHDMPAAPSSAPSGETTGMTGGMAAGSSSSPPTLKSEASVKHISDTGVCMDFGTFKEGDMFEIDAVYDTKKNGLNKAMGQFVDLMGISLVYVAPA</sequence>
<feature type="signal peptide" evidence="2">
    <location>
        <begin position="1"/>
        <end position="18"/>
    </location>
</feature>
<gene>
    <name evidence="4" type="ORF">EG327_007934</name>
    <name evidence="3" type="ORF">EG328_008484</name>
</gene>
<dbReference type="Proteomes" id="UP000447873">
    <property type="component" value="Unassembled WGS sequence"/>
</dbReference>
<dbReference type="AlphaFoldDB" id="A0A8H3UCJ4"/>
<feature type="region of interest" description="Disordered" evidence="1">
    <location>
        <begin position="279"/>
        <end position="314"/>
    </location>
</feature>
<evidence type="ECO:0000313" key="5">
    <source>
        <dbReference type="Proteomes" id="UP000447873"/>
    </source>
</evidence>
<comment type="caution">
    <text evidence="3">The sequence shown here is derived from an EMBL/GenBank/DDBJ whole genome shotgun (WGS) entry which is preliminary data.</text>
</comment>
<feature type="chain" id="PRO_5044690564" evidence="2">
    <location>
        <begin position="19"/>
        <end position="370"/>
    </location>
</feature>
<reference evidence="3 5" key="1">
    <citation type="submission" date="2018-12" db="EMBL/GenBank/DDBJ databases">
        <title>Venturia inaequalis Genome Resource.</title>
        <authorList>
            <person name="Lichtner F.J."/>
        </authorList>
    </citation>
    <scope>NUCLEOTIDE SEQUENCE [LARGE SCALE GENOMIC DNA]</scope>
    <source>
        <strain evidence="3 5">120213</strain>
        <strain evidence="4 6">DMI_063113</strain>
    </source>
</reference>
<protein>
    <submittedName>
        <fullName evidence="3">Uncharacterized protein</fullName>
    </submittedName>
</protein>
<dbReference type="Proteomes" id="UP000490939">
    <property type="component" value="Unassembled WGS sequence"/>
</dbReference>
<evidence type="ECO:0000256" key="2">
    <source>
        <dbReference type="SAM" id="SignalP"/>
    </source>
</evidence>
<proteinExistence type="predicted"/>
<evidence type="ECO:0000313" key="6">
    <source>
        <dbReference type="Proteomes" id="UP000490939"/>
    </source>
</evidence>
<evidence type="ECO:0000256" key="1">
    <source>
        <dbReference type="SAM" id="MobiDB-lite"/>
    </source>
</evidence>
<evidence type="ECO:0000313" key="4">
    <source>
        <dbReference type="EMBL" id="KAE9976756.1"/>
    </source>
</evidence>
<keyword evidence="2" id="KW-0732">Signal</keyword>